<dbReference type="Pfam" id="PF24882">
    <property type="entry name" value="WHD_ORC2"/>
    <property type="match status" value="1"/>
</dbReference>
<evidence type="ECO:0000256" key="6">
    <source>
        <dbReference type="RuleBase" id="RU368084"/>
    </source>
</evidence>
<comment type="similarity">
    <text evidence="2 6">Belongs to the ORC2 family.</text>
</comment>
<comment type="function">
    <text evidence="6">Component of the origin recognition complex (ORC) that binds origins of replication. DNA-binding is ATP-dependent. ORC is required to assemble the pre-replication complex necessary to initiate DNA replication.</text>
</comment>
<feature type="domain" description="Origin recognition complex subunit 2 winged-helix" evidence="9">
    <location>
        <begin position="298"/>
        <end position="328"/>
    </location>
</feature>
<proteinExistence type="inferred from homology"/>
<comment type="subcellular location">
    <subcellularLocation>
        <location evidence="1 6">Nucleus</location>
    </subcellularLocation>
</comment>
<dbReference type="GO" id="GO:0006260">
    <property type="term" value="P:DNA replication"/>
    <property type="evidence" value="ECO:0007669"/>
    <property type="project" value="UniProtKB-UniRule"/>
</dbReference>
<protein>
    <recommendedName>
        <fullName evidence="3 6">Origin recognition complex subunit 2</fullName>
    </recommendedName>
</protein>
<evidence type="ECO:0000313" key="11">
    <source>
        <dbReference type="WBParaSite" id="scf7180000423350.g10791"/>
    </source>
</evidence>
<accession>A0A915P5J6</accession>
<feature type="domain" description="Origin recognition complex subunit 2 RecA-like" evidence="8">
    <location>
        <begin position="82"/>
        <end position="237"/>
    </location>
</feature>
<evidence type="ECO:0000256" key="4">
    <source>
        <dbReference type="ARBA" id="ARBA00022705"/>
    </source>
</evidence>
<keyword evidence="10" id="KW-1185">Reference proteome</keyword>
<dbReference type="GO" id="GO:0005664">
    <property type="term" value="C:nuclear origin of replication recognition complex"/>
    <property type="evidence" value="ECO:0007669"/>
    <property type="project" value="UniProtKB-UniRule"/>
</dbReference>
<dbReference type="Proteomes" id="UP000887560">
    <property type="component" value="Unplaced"/>
</dbReference>
<evidence type="ECO:0000259" key="9">
    <source>
        <dbReference type="Pfam" id="PF24882"/>
    </source>
</evidence>
<dbReference type="InterPro" id="IPR056772">
    <property type="entry name" value="RecA-like_ORC2"/>
</dbReference>
<evidence type="ECO:0000259" key="8">
    <source>
        <dbReference type="Pfam" id="PF04084"/>
    </source>
</evidence>
<dbReference type="Pfam" id="PF04084">
    <property type="entry name" value="RecA-like_ORC2"/>
    <property type="match status" value="1"/>
</dbReference>
<dbReference type="InterPro" id="IPR056773">
    <property type="entry name" value="WHD_ORC2"/>
</dbReference>
<dbReference type="PANTHER" id="PTHR14052">
    <property type="entry name" value="ORIGIN RECOGNITION COMPLEX SUBUNIT 2"/>
    <property type="match status" value="1"/>
</dbReference>
<dbReference type="WBParaSite" id="scf7180000423350.g10791">
    <property type="protein sequence ID" value="scf7180000423350.g10791"/>
    <property type="gene ID" value="scf7180000423350.g10791"/>
</dbReference>
<feature type="region of interest" description="Disordered" evidence="7">
    <location>
        <begin position="1"/>
        <end position="44"/>
    </location>
</feature>
<sequence length="351" mass="41051">MFKRGCAGMELEMDESMQTTPPKNPRREDERNGQQQTPQTPSPSRLVYQMNVLDAALTHYFSPKRKSPSRELDDYLPKNLILKEKELNLFQEWFNLLFSGEFNILVHGLGSKRKLFENFREFLSSYHCFVIDGLFPGMSVSTIFEQIEINLELKSRLKFKTKINDWAKELIDKIKEEFIFILINHIDSPQLRSRQQQEALSILVRSKRIRLIASVDHVNAALLWDQSLRDAFNWLYFPVSTLNCYGNEVFSSNGNILDHRVKGVSGRAHTIESLDVFWQATTTNMRKILEQLAIHAPIEEFATTSETVLRQQLIEFRDHSIIQFNKDEHILLTVDRNLLVNFLEQKMKQND</sequence>
<evidence type="ECO:0000256" key="1">
    <source>
        <dbReference type="ARBA" id="ARBA00004123"/>
    </source>
</evidence>
<dbReference type="PANTHER" id="PTHR14052:SF0">
    <property type="entry name" value="ORIGIN RECOGNITION COMPLEX SUBUNIT 2"/>
    <property type="match status" value="1"/>
</dbReference>
<comment type="subunit">
    <text evidence="6">Component of the origin recognition complex (ORC).</text>
</comment>
<evidence type="ECO:0000256" key="3">
    <source>
        <dbReference type="ARBA" id="ARBA00019080"/>
    </source>
</evidence>
<keyword evidence="4 6" id="KW-0235">DNA replication</keyword>
<organism evidence="10 11">
    <name type="scientific">Meloidogyne floridensis</name>
    <dbReference type="NCBI Taxonomy" id="298350"/>
    <lineage>
        <taxon>Eukaryota</taxon>
        <taxon>Metazoa</taxon>
        <taxon>Ecdysozoa</taxon>
        <taxon>Nematoda</taxon>
        <taxon>Chromadorea</taxon>
        <taxon>Rhabditida</taxon>
        <taxon>Tylenchina</taxon>
        <taxon>Tylenchomorpha</taxon>
        <taxon>Tylenchoidea</taxon>
        <taxon>Meloidogynidae</taxon>
        <taxon>Meloidogyninae</taxon>
        <taxon>Meloidogyne</taxon>
    </lineage>
</organism>
<feature type="compositionally biased region" description="Low complexity" evidence="7">
    <location>
        <begin position="34"/>
        <end position="44"/>
    </location>
</feature>
<dbReference type="InterPro" id="IPR007220">
    <property type="entry name" value="ORC2"/>
</dbReference>
<evidence type="ECO:0000256" key="5">
    <source>
        <dbReference type="ARBA" id="ARBA00023242"/>
    </source>
</evidence>
<reference evidence="11" key="1">
    <citation type="submission" date="2022-11" db="UniProtKB">
        <authorList>
            <consortium name="WormBaseParasite"/>
        </authorList>
    </citation>
    <scope>IDENTIFICATION</scope>
</reference>
<evidence type="ECO:0000313" key="10">
    <source>
        <dbReference type="Proteomes" id="UP000887560"/>
    </source>
</evidence>
<dbReference type="GO" id="GO:0003688">
    <property type="term" value="F:DNA replication origin binding"/>
    <property type="evidence" value="ECO:0007669"/>
    <property type="project" value="UniProtKB-UniRule"/>
</dbReference>
<evidence type="ECO:0000256" key="2">
    <source>
        <dbReference type="ARBA" id="ARBA00007421"/>
    </source>
</evidence>
<dbReference type="AlphaFoldDB" id="A0A915P5J6"/>
<keyword evidence="5 6" id="KW-0539">Nucleus</keyword>
<evidence type="ECO:0000256" key="7">
    <source>
        <dbReference type="SAM" id="MobiDB-lite"/>
    </source>
</evidence>
<name>A0A915P5J6_9BILA</name>